<comment type="caution">
    <text evidence="2">The sequence shown here is derived from an EMBL/GenBank/DDBJ whole genome shotgun (WGS) entry which is preliminary data.</text>
</comment>
<reference evidence="2 3" key="1">
    <citation type="journal article" date="2019" name="Genome Biol. Evol.">
        <title>Day and night: Metabolic profiles and evolutionary relationships of six axenic non-marine cyanobacteria.</title>
        <authorList>
            <person name="Will S.E."/>
            <person name="Henke P."/>
            <person name="Boedeker C."/>
            <person name="Huang S."/>
            <person name="Brinkmann H."/>
            <person name="Rohde M."/>
            <person name="Jarek M."/>
            <person name="Friedl T."/>
            <person name="Seufert S."/>
            <person name="Schumacher M."/>
            <person name="Overmann J."/>
            <person name="Neumann-Schaal M."/>
            <person name="Petersen J."/>
        </authorList>
    </citation>
    <scope>NUCLEOTIDE SEQUENCE [LARGE SCALE GENOMIC DNA]</scope>
    <source>
        <strain evidence="2 3">SAG 39.79</strain>
    </source>
</reference>
<organism evidence="2 3">
    <name type="scientific">Chroococcidiopsis cubana SAG 39.79</name>
    <dbReference type="NCBI Taxonomy" id="388085"/>
    <lineage>
        <taxon>Bacteria</taxon>
        <taxon>Bacillati</taxon>
        <taxon>Cyanobacteriota</taxon>
        <taxon>Cyanophyceae</taxon>
        <taxon>Chroococcidiopsidales</taxon>
        <taxon>Chroococcidiopsidaceae</taxon>
        <taxon>Chroococcidiopsis</taxon>
    </lineage>
</organism>
<protein>
    <submittedName>
        <fullName evidence="2">Uncharacterized protein</fullName>
    </submittedName>
</protein>
<evidence type="ECO:0000256" key="1">
    <source>
        <dbReference type="SAM" id="Coils"/>
    </source>
</evidence>
<keyword evidence="3" id="KW-1185">Reference proteome</keyword>
<accession>A0AB37UAB4</accession>
<keyword evidence="1" id="KW-0175">Coiled coil</keyword>
<evidence type="ECO:0000313" key="3">
    <source>
        <dbReference type="Proteomes" id="UP000282574"/>
    </source>
</evidence>
<dbReference type="EMBL" id="RSCK01000106">
    <property type="protein sequence ID" value="RUT02673.1"/>
    <property type="molecule type" value="Genomic_DNA"/>
</dbReference>
<sequence>MKKPFAFKVENIEGDEVAIVPSLEKAIAAAKNDLKYGHSPNYITVTAYYEDGQTEEVDLSSYIAEPPTEEEAKEFIRKKRKEIQEAEENAQNLKNLRIASVAKLHGIGLVDVTSTVSDEELIKQYISNKPRAWKN</sequence>
<proteinExistence type="predicted"/>
<dbReference type="Proteomes" id="UP000282574">
    <property type="component" value="Unassembled WGS sequence"/>
</dbReference>
<dbReference type="RefSeq" id="WP_106168600.1">
    <property type="nucleotide sequence ID" value="NZ_JAVKZF010000004.1"/>
</dbReference>
<name>A0AB37UAB4_9CYAN</name>
<dbReference type="AlphaFoldDB" id="A0AB37UAB4"/>
<feature type="coiled-coil region" evidence="1">
    <location>
        <begin position="69"/>
        <end position="103"/>
    </location>
</feature>
<gene>
    <name evidence="2" type="ORF">DSM107010_62130</name>
</gene>
<evidence type="ECO:0000313" key="2">
    <source>
        <dbReference type="EMBL" id="RUT02673.1"/>
    </source>
</evidence>